<organism evidence="11 12">
    <name type="scientific">Desulfovibrio legallii</name>
    <dbReference type="NCBI Taxonomy" id="571438"/>
    <lineage>
        <taxon>Bacteria</taxon>
        <taxon>Pseudomonadati</taxon>
        <taxon>Thermodesulfobacteriota</taxon>
        <taxon>Desulfovibrionia</taxon>
        <taxon>Desulfovibrionales</taxon>
        <taxon>Desulfovibrionaceae</taxon>
        <taxon>Desulfovibrio</taxon>
    </lineage>
</organism>
<evidence type="ECO:0000256" key="8">
    <source>
        <dbReference type="SAM" id="Phobius"/>
    </source>
</evidence>
<sequence length="758" mass="80944">MSPICPFRYPPGRLLWLPLAACALWLALVFGLYRQALHAETAHRLELERTRLATVAQQLLDVRNWNAAHGGVYVRQSPYGPPNPWLPEEDRTLAVADGRTLVLMNPAYMSRQLAERVAEPGLRISIVSPHPLRPDNLADAWESGALARCTEGAREIFAPPQADGQGRLRLLSVLTAGQDCLRCHHDRAEGEILGGISVSQDATDFQRGLATQVRHMHLLYGLLGLTGVLSVGGASLYLTRRRWLAEETSRLKSALLARLGHDMRTPLSAMLGMAELLRRPDLRAPEKNRALDYLTQAGGALLEMVGDITDHAALEQAAPPLREIPFNLRACLEECLALYRPVAEAKGLFLRLEAAPDLPQTVTGDCFRLRQALGNLVSNAVKFTELGGVQVDVRAQSEGDRLRCVLAVTDTGPGLRPEEQERVFANFQRGEAASSCPGTGLGLGMARQLARRMDGEVRLCSSPGQGARFTLEVLLRPAATPAASAALPPEPAGPAPSSGALAAPPLPRAAGRDALPGLRVLLVEDNPATAYYLQQMLTRAGAAVRALDDGDAALALLRDASRGPWDVLLLDACLPGRSGLDLLEAVRQGRTAVPSDQKILLCTASPAMTETAEARRRAALADGLLRKPFTFAVLRQALAATLGPATPLPVWDRQAALAAVDNDPALLAQLAAVAAQDLRQRAAALAALPLEAACGPELRRQAHACKNTAGSLCLEPLRRAAAALEQARPQDAPAARTALTAALGHALEALEALEAPEA</sequence>
<dbReference type="PROSITE" id="PS50110">
    <property type="entry name" value="RESPONSE_REGULATORY"/>
    <property type="match status" value="1"/>
</dbReference>
<dbReference type="InterPro" id="IPR005467">
    <property type="entry name" value="His_kinase_dom"/>
</dbReference>
<name>A0A6H3FBL7_9BACT</name>
<dbReference type="PRINTS" id="PR00344">
    <property type="entry name" value="BCTRLSENSOR"/>
</dbReference>
<keyword evidence="4" id="KW-0808">Transferase</keyword>
<keyword evidence="8" id="KW-0812">Transmembrane</keyword>
<proteinExistence type="predicted"/>
<dbReference type="Gene3D" id="3.30.565.10">
    <property type="entry name" value="Histidine kinase-like ATPase, C-terminal domain"/>
    <property type="match status" value="1"/>
</dbReference>
<dbReference type="Pfam" id="PF00072">
    <property type="entry name" value="Response_reg"/>
    <property type="match status" value="1"/>
</dbReference>
<evidence type="ECO:0000256" key="6">
    <source>
        <dbReference type="PROSITE-ProRule" id="PRU00169"/>
    </source>
</evidence>
<dbReference type="SUPFAM" id="SSF47226">
    <property type="entry name" value="Histidine-containing phosphotransfer domain, HPT domain"/>
    <property type="match status" value="1"/>
</dbReference>
<keyword evidence="8" id="KW-0472">Membrane</keyword>
<dbReference type="InterPro" id="IPR003594">
    <property type="entry name" value="HATPase_dom"/>
</dbReference>
<dbReference type="InterPro" id="IPR021796">
    <property type="entry name" value="Tll0287-like_dom"/>
</dbReference>
<dbReference type="Gene3D" id="1.10.287.130">
    <property type="match status" value="1"/>
</dbReference>
<evidence type="ECO:0000313" key="11">
    <source>
        <dbReference type="EMBL" id="TBH80564.1"/>
    </source>
</evidence>
<dbReference type="SUPFAM" id="SSF52172">
    <property type="entry name" value="CheY-like"/>
    <property type="match status" value="1"/>
</dbReference>
<dbReference type="AlphaFoldDB" id="A0A6H3FBL7"/>
<dbReference type="InterPro" id="IPR001789">
    <property type="entry name" value="Sig_transdc_resp-reg_receiver"/>
</dbReference>
<dbReference type="PANTHER" id="PTHR43047:SF72">
    <property type="entry name" value="OSMOSENSING HISTIDINE PROTEIN KINASE SLN1"/>
    <property type="match status" value="1"/>
</dbReference>
<feature type="domain" description="Response regulatory" evidence="10">
    <location>
        <begin position="519"/>
        <end position="642"/>
    </location>
</feature>
<keyword evidence="3 6" id="KW-0597">Phosphoprotein</keyword>
<keyword evidence="12" id="KW-1185">Reference proteome</keyword>
<comment type="catalytic activity">
    <reaction evidence="1">
        <text>ATP + protein L-histidine = ADP + protein N-phospho-L-histidine.</text>
        <dbReference type="EC" id="2.7.13.3"/>
    </reaction>
</comment>
<accession>A0A6H3FBL7</accession>
<evidence type="ECO:0000256" key="4">
    <source>
        <dbReference type="ARBA" id="ARBA00022679"/>
    </source>
</evidence>
<keyword evidence="8" id="KW-1133">Transmembrane helix</keyword>
<dbReference type="SMART" id="SM00388">
    <property type="entry name" value="HisKA"/>
    <property type="match status" value="1"/>
</dbReference>
<reference evidence="11 12" key="1">
    <citation type="submission" date="2018-12" db="EMBL/GenBank/DDBJ databases">
        <title>First genome draft of Desulfovibrio legallis sp. nov.</title>
        <authorList>
            <person name="Ben Dhia O."/>
            <person name="Najjari A."/>
            <person name="Ferjani R."/>
            <person name="Fhoula I."/>
            <person name="Fardeau M.-L."/>
            <person name="Boudabbous A."/>
            <person name="Ouzari H.I."/>
        </authorList>
    </citation>
    <scope>NUCLEOTIDE SEQUENCE [LARGE SCALE GENOMIC DNA]</scope>
    <source>
        <strain evidence="11 12">H1T</strain>
    </source>
</reference>
<evidence type="ECO:0000313" key="12">
    <source>
        <dbReference type="Proteomes" id="UP000292919"/>
    </source>
</evidence>
<comment type="caution">
    <text evidence="11">The sequence shown here is derived from an EMBL/GenBank/DDBJ whole genome shotgun (WGS) entry which is preliminary data.</text>
</comment>
<evidence type="ECO:0000256" key="7">
    <source>
        <dbReference type="SAM" id="MobiDB-lite"/>
    </source>
</evidence>
<evidence type="ECO:0000256" key="5">
    <source>
        <dbReference type="ARBA" id="ARBA00022777"/>
    </source>
</evidence>
<dbReference type="Pfam" id="PF02518">
    <property type="entry name" value="HATPase_c"/>
    <property type="match status" value="1"/>
</dbReference>
<feature type="modified residue" description="4-aspartylphosphate" evidence="6">
    <location>
        <position position="571"/>
    </location>
</feature>
<dbReference type="GO" id="GO:0005886">
    <property type="term" value="C:plasma membrane"/>
    <property type="evidence" value="ECO:0007669"/>
    <property type="project" value="TreeGrafter"/>
</dbReference>
<feature type="region of interest" description="Disordered" evidence="7">
    <location>
        <begin position="482"/>
        <end position="502"/>
    </location>
</feature>
<dbReference type="GO" id="GO:0000155">
    <property type="term" value="F:phosphorelay sensor kinase activity"/>
    <property type="evidence" value="ECO:0007669"/>
    <property type="project" value="InterPro"/>
</dbReference>
<dbReference type="Gene3D" id="1.20.120.160">
    <property type="entry name" value="HPT domain"/>
    <property type="match status" value="1"/>
</dbReference>
<dbReference type="InterPro" id="IPR036641">
    <property type="entry name" value="HPT_dom_sf"/>
</dbReference>
<dbReference type="SUPFAM" id="SSF55874">
    <property type="entry name" value="ATPase domain of HSP90 chaperone/DNA topoisomerase II/histidine kinase"/>
    <property type="match status" value="1"/>
</dbReference>
<evidence type="ECO:0000256" key="1">
    <source>
        <dbReference type="ARBA" id="ARBA00000085"/>
    </source>
</evidence>
<evidence type="ECO:0000256" key="3">
    <source>
        <dbReference type="ARBA" id="ARBA00022553"/>
    </source>
</evidence>
<evidence type="ECO:0000259" key="10">
    <source>
        <dbReference type="PROSITE" id="PS50110"/>
    </source>
</evidence>
<dbReference type="PROSITE" id="PS50109">
    <property type="entry name" value="HIS_KIN"/>
    <property type="match status" value="1"/>
</dbReference>
<dbReference type="EMBL" id="SIXC01000005">
    <property type="protein sequence ID" value="TBH80564.1"/>
    <property type="molecule type" value="Genomic_DNA"/>
</dbReference>
<dbReference type="SMART" id="SM00387">
    <property type="entry name" value="HATPase_c"/>
    <property type="match status" value="1"/>
</dbReference>
<feature type="transmembrane region" description="Helical" evidence="8">
    <location>
        <begin position="217"/>
        <end position="238"/>
    </location>
</feature>
<dbReference type="GO" id="GO:0009927">
    <property type="term" value="F:histidine phosphotransfer kinase activity"/>
    <property type="evidence" value="ECO:0007669"/>
    <property type="project" value="TreeGrafter"/>
</dbReference>
<dbReference type="CDD" id="cd00082">
    <property type="entry name" value="HisKA"/>
    <property type="match status" value="1"/>
</dbReference>
<keyword evidence="5" id="KW-0418">Kinase</keyword>
<dbReference type="InterPro" id="IPR036890">
    <property type="entry name" value="HATPase_C_sf"/>
</dbReference>
<evidence type="ECO:0000256" key="2">
    <source>
        <dbReference type="ARBA" id="ARBA00012438"/>
    </source>
</evidence>
<dbReference type="EC" id="2.7.13.3" evidence="2"/>
<dbReference type="InterPro" id="IPR003661">
    <property type="entry name" value="HisK_dim/P_dom"/>
</dbReference>
<dbReference type="Proteomes" id="UP000292919">
    <property type="component" value="Unassembled WGS sequence"/>
</dbReference>
<dbReference type="SUPFAM" id="SSF47384">
    <property type="entry name" value="Homodimeric domain of signal transducing histidine kinase"/>
    <property type="match status" value="1"/>
</dbReference>
<protein>
    <recommendedName>
        <fullName evidence="2">histidine kinase</fullName>
        <ecNumber evidence="2">2.7.13.3</ecNumber>
    </recommendedName>
</protein>
<dbReference type="InterPro" id="IPR036097">
    <property type="entry name" value="HisK_dim/P_sf"/>
</dbReference>
<feature type="transmembrane region" description="Helical" evidence="8">
    <location>
        <begin position="15"/>
        <end position="33"/>
    </location>
</feature>
<dbReference type="Pfam" id="PF00512">
    <property type="entry name" value="HisKA"/>
    <property type="match status" value="1"/>
</dbReference>
<dbReference type="Gene3D" id="3.40.50.2300">
    <property type="match status" value="1"/>
</dbReference>
<dbReference type="InterPro" id="IPR004358">
    <property type="entry name" value="Sig_transdc_His_kin-like_C"/>
</dbReference>
<dbReference type="SMART" id="SM00448">
    <property type="entry name" value="REC"/>
    <property type="match status" value="1"/>
</dbReference>
<dbReference type="InterPro" id="IPR011006">
    <property type="entry name" value="CheY-like_superfamily"/>
</dbReference>
<dbReference type="RefSeq" id="WP_130957903.1">
    <property type="nucleotide sequence ID" value="NZ_JBHSHA010000009.1"/>
</dbReference>
<feature type="domain" description="Histidine kinase" evidence="9">
    <location>
        <begin position="258"/>
        <end position="477"/>
    </location>
</feature>
<dbReference type="Pfam" id="PF11845">
    <property type="entry name" value="Tll0287-like"/>
    <property type="match status" value="1"/>
</dbReference>
<evidence type="ECO:0000259" key="9">
    <source>
        <dbReference type="PROSITE" id="PS50109"/>
    </source>
</evidence>
<gene>
    <name evidence="11" type="ORF">EB812_05375</name>
</gene>
<dbReference type="PANTHER" id="PTHR43047">
    <property type="entry name" value="TWO-COMPONENT HISTIDINE PROTEIN KINASE"/>
    <property type="match status" value="1"/>
</dbReference>